<evidence type="ECO:0000313" key="1">
    <source>
        <dbReference type="EMBL" id="MBB4965685.1"/>
    </source>
</evidence>
<comment type="caution">
    <text evidence="1">The sequence shown here is derived from an EMBL/GenBank/DDBJ whole genome shotgun (WGS) entry which is preliminary data.</text>
</comment>
<sequence>MDERFRSWAADEDEVRHRRRHAERLTGQHIVAVRYYDIDYRREEFAPDASGPRTVDDETEWANPTWRYPGFDAVDFAVELETAAGEVYTLTWDLPGHWESLGIHNAPAIGEVVSTEASVAIWNVGDRTKTWAPMTRTPLTGIDLHYHPWPAPVGGFWCSRITLHTATTTLHIVLGDAGRDGLTSSADNLAILHPTTPIPNWPTALS</sequence>
<dbReference type="Proteomes" id="UP000542674">
    <property type="component" value="Unassembled WGS sequence"/>
</dbReference>
<accession>A0A7W7T5J7</accession>
<organism evidence="1 2">
    <name type="scientific">Saccharothrix violaceirubra</name>
    <dbReference type="NCBI Taxonomy" id="413306"/>
    <lineage>
        <taxon>Bacteria</taxon>
        <taxon>Bacillati</taxon>
        <taxon>Actinomycetota</taxon>
        <taxon>Actinomycetes</taxon>
        <taxon>Pseudonocardiales</taxon>
        <taxon>Pseudonocardiaceae</taxon>
        <taxon>Saccharothrix</taxon>
    </lineage>
</organism>
<dbReference type="RefSeq" id="WP_184669322.1">
    <property type="nucleotide sequence ID" value="NZ_BAABAI010000029.1"/>
</dbReference>
<proteinExistence type="predicted"/>
<reference evidence="1 2" key="1">
    <citation type="submission" date="2020-08" db="EMBL/GenBank/DDBJ databases">
        <title>Sequencing the genomes of 1000 actinobacteria strains.</title>
        <authorList>
            <person name="Klenk H.-P."/>
        </authorList>
    </citation>
    <scope>NUCLEOTIDE SEQUENCE [LARGE SCALE GENOMIC DNA]</scope>
    <source>
        <strain evidence="1 2">DSM 45084</strain>
    </source>
</reference>
<name>A0A7W7T5J7_9PSEU</name>
<dbReference type="EMBL" id="JACHJS010000001">
    <property type="protein sequence ID" value="MBB4965685.1"/>
    <property type="molecule type" value="Genomic_DNA"/>
</dbReference>
<evidence type="ECO:0000313" key="2">
    <source>
        <dbReference type="Proteomes" id="UP000542674"/>
    </source>
</evidence>
<dbReference type="AlphaFoldDB" id="A0A7W7T5J7"/>
<keyword evidence="2" id="KW-1185">Reference proteome</keyword>
<gene>
    <name evidence="1" type="ORF">F4559_003044</name>
</gene>
<protein>
    <submittedName>
        <fullName evidence="1">Uncharacterized protein</fullName>
    </submittedName>
</protein>